<dbReference type="Proteomes" id="UP000494256">
    <property type="component" value="Unassembled WGS sequence"/>
</dbReference>
<dbReference type="OrthoDB" id="264917at2759"/>
<organism evidence="2 3">
    <name type="scientific">Arctia plantaginis</name>
    <name type="common">Wood tiger moth</name>
    <name type="synonym">Phalaena plantaginis</name>
    <dbReference type="NCBI Taxonomy" id="874455"/>
    <lineage>
        <taxon>Eukaryota</taxon>
        <taxon>Metazoa</taxon>
        <taxon>Ecdysozoa</taxon>
        <taxon>Arthropoda</taxon>
        <taxon>Hexapoda</taxon>
        <taxon>Insecta</taxon>
        <taxon>Pterygota</taxon>
        <taxon>Neoptera</taxon>
        <taxon>Endopterygota</taxon>
        <taxon>Lepidoptera</taxon>
        <taxon>Glossata</taxon>
        <taxon>Ditrysia</taxon>
        <taxon>Noctuoidea</taxon>
        <taxon>Erebidae</taxon>
        <taxon>Arctiinae</taxon>
        <taxon>Arctia</taxon>
    </lineage>
</organism>
<feature type="chain" id="PRO_5035788998" evidence="1">
    <location>
        <begin position="21"/>
        <end position="139"/>
    </location>
</feature>
<name>A0A8S0Z1I6_ARCPL</name>
<accession>A0A8S0Z1I6</accession>
<proteinExistence type="predicted"/>
<protein>
    <submittedName>
        <fullName evidence="2">Uncharacterized protein</fullName>
    </submittedName>
</protein>
<feature type="signal peptide" evidence="1">
    <location>
        <begin position="1"/>
        <end position="20"/>
    </location>
</feature>
<evidence type="ECO:0000313" key="3">
    <source>
        <dbReference type="Proteomes" id="UP000494256"/>
    </source>
</evidence>
<keyword evidence="1" id="KW-0732">Signal</keyword>
<gene>
    <name evidence="2" type="ORF">APLA_LOCUS2510</name>
</gene>
<evidence type="ECO:0000256" key="1">
    <source>
        <dbReference type="SAM" id="SignalP"/>
    </source>
</evidence>
<sequence length="139" mass="15654">MVTFRVNILTVTLLLGIATANVVVNEDGWLDSLLEKNKDKLEKYVKKDNSVDIQAVILPKPDGFEDPKNWSLGSVLALIKLIKESKSSEPVLQIMRRAFNNSGAKFRGYDLDPPNTIVRIKNHMQAQLPHSEIRLISVM</sequence>
<comment type="caution">
    <text evidence="2">The sequence shown here is derived from an EMBL/GenBank/DDBJ whole genome shotgun (WGS) entry which is preliminary data.</text>
</comment>
<dbReference type="AlphaFoldDB" id="A0A8S0Z1I6"/>
<reference evidence="2 3" key="1">
    <citation type="submission" date="2020-04" db="EMBL/GenBank/DDBJ databases">
        <authorList>
            <person name="Wallbank WR R."/>
            <person name="Pardo Diaz C."/>
            <person name="Kozak K."/>
            <person name="Martin S."/>
            <person name="Jiggins C."/>
            <person name="Moest M."/>
            <person name="Warren A I."/>
            <person name="Byers J.R.P. K."/>
            <person name="Montejo-Kovacevich G."/>
            <person name="Yen C E."/>
        </authorList>
    </citation>
    <scope>NUCLEOTIDE SEQUENCE [LARGE SCALE GENOMIC DNA]</scope>
</reference>
<dbReference type="EMBL" id="CADEBD010000226">
    <property type="protein sequence ID" value="CAB3225999.1"/>
    <property type="molecule type" value="Genomic_DNA"/>
</dbReference>
<evidence type="ECO:0000313" key="2">
    <source>
        <dbReference type="EMBL" id="CAB3225999.1"/>
    </source>
</evidence>